<dbReference type="Proteomes" id="UP001630127">
    <property type="component" value="Unassembled WGS sequence"/>
</dbReference>
<name>A0ABD2XUP4_9GENT</name>
<feature type="compositionally biased region" description="Polar residues" evidence="5">
    <location>
        <begin position="154"/>
        <end position="175"/>
    </location>
</feature>
<evidence type="ECO:0000256" key="2">
    <source>
        <dbReference type="ARBA" id="ARBA00022723"/>
    </source>
</evidence>
<dbReference type="PROSITE" id="PS51795">
    <property type="entry name" value="ZF_FLZ"/>
    <property type="match status" value="1"/>
</dbReference>
<dbReference type="AlphaFoldDB" id="A0ABD2XUP4"/>
<feature type="region of interest" description="Disordered" evidence="5">
    <location>
        <begin position="133"/>
        <end position="175"/>
    </location>
</feature>
<evidence type="ECO:0000259" key="6">
    <source>
        <dbReference type="PROSITE" id="PS51795"/>
    </source>
</evidence>
<comment type="caution">
    <text evidence="7">The sequence shown here is derived from an EMBL/GenBank/DDBJ whole genome shotgun (WGS) entry which is preliminary data.</text>
</comment>
<dbReference type="GO" id="GO:0008270">
    <property type="term" value="F:zinc ion binding"/>
    <property type="evidence" value="ECO:0007669"/>
    <property type="project" value="UniProtKB-KW"/>
</dbReference>
<keyword evidence="3" id="KW-0862">Zinc</keyword>
<evidence type="ECO:0000313" key="7">
    <source>
        <dbReference type="EMBL" id="KAL3497655.1"/>
    </source>
</evidence>
<evidence type="ECO:0000256" key="3">
    <source>
        <dbReference type="ARBA" id="ARBA00022771"/>
    </source>
</evidence>
<keyword evidence="3" id="KW-0863">Zinc-finger</keyword>
<feature type="zinc finger region" description="FLZ-type" evidence="4">
    <location>
        <begin position="93"/>
        <end position="137"/>
    </location>
</feature>
<feature type="domain" description="FLZ-type" evidence="6">
    <location>
        <begin position="93"/>
        <end position="137"/>
    </location>
</feature>
<comment type="similarity">
    <text evidence="1">Belongs to the FLZ family.</text>
</comment>
<dbReference type="PANTHER" id="PTHR46057:SF9">
    <property type="entry name" value="FCS-LIKE ZINC FINGER 1"/>
    <property type="match status" value="1"/>
</dbReference>
<evidence type="ECO:0000256" key="4">
    <source>
        <dbReference type="PROSITE-ProRule" id="PRU01131"/>
    </source>
</evidence>
<protein>
    <recommendedName>
        <fullName evidence="6">FLZ-type domain-containing protein</fullName>
    </recommendedName>
</protein>
<keyword evidence="2" id="KW-0479">Metal-binding</keyword>
<dbReference type="Pfam" id="PF04570">
    <property type="entry name" value="zf-FLZ"/>
    <property type="match status" value="1"/>
</dbReference>
<gene>
    <name evidence="7" type="ORF">ACH5RR_040387</name>
</gene>
<accession>A0ABD2XUP4</accession>
<organism evidence="7 8">
    <name type="scientific">Cinchona calisaya</name>
    <dbReference type="NCBI Taxonomy" id="153742"/>
    <lineage>
        <taxon>Eukaryota</taxon>
        <taxon>Viridiplantae</taxon>
        <taxon>Streptophyta</taxon>
        <taxon>Embryophyta</taxon>
        <taxon>Tracheophyta</taxon>
        <taxon>Spermatophyta</taxon>
        <taxon>Magnoliopsida</taxon>
        <taxon>eudicotyledons</taxon>
        <taxon>Gunneridae</taxon>
        <taxon>Pentapetalae</taxon>
        <taxon>asterids</taxon>
        <taxon>lamiids</taxon>
        <taxon>Gentianales</taxon>
        <taxon>Rubiaceae</taxon>
        <taxon>Cinchonoideae</taxon>
        <taxon>Cinchoneae</taxon>
        <taxon>Cinchona</taxon>
    </lineage>
</organism>
<evidence type="ECO:0000256" key="5">
    <source>
        <dbReference type="SAM" id="MobiDB-lite"/>
    </source>
</evidence>
<sequence length="175" mass="20049">MDSAKKRCFIKEKEDDGLASFAVDMEAGFSGNNTNQNYYPSLVSRPLYYYKNTLQRRGSLRNISSFSSAFCVSSPRSVGNSTMRFYEEPPQAHFLDACFLCKKHLGQNRDIFMYRGDTPFCSEECRQEQIEMDEAKEKSWNSMRALRKNDQRKSTSPNKTTQDCSSFRTSTVAAA</sequence>
<proteinExistence type="inferred from homology"/>
<evidence type="ECO:0000256" key="1">
    <source>
        <dbReference type="ARBA" id="ARBA00009374"/>
    </source>
</evidence>
<keyword evidence="8" id="KW-1185">Reference proteome</keyword>
<dbReference type="EMBL" id="JBJUIK010000017">
    <property type="protein sequence ID" value="KAL3497655.1"/>
    <property type="molecule type" value="Genomic_DNA"/>
</dbReference>
<dbReference type="InterPro" id="IPR044533">
    <property type="entry name" value="FLZ1/2/3"/>
</dbReference>
<evidence type="ECO:0000313" key="8">
    <source>
        <dbReference type="Proteomes" id="UP001630127"/>
    </source>
</evidence>
<reference evidence="7 8" key="1">
    <citation type="submission" date="2024-11" db="EMBL/GenBank/DDBJ databases">
        <title>A near-complete genome assembly of Cinchona calisaya.</title>
        <authorList>
            <person name="Lian D.C."/>
            <person name="Zhao X.W."/>
            <person name="Wei L."/>
        </authorList>
    </citation>
    <scope>NUCLEOTIDE SEQUENCE [LARGE SCALE GENOMIC DNA]</scope>
    <source>
        <tissue evidence="7">Nenye</tissue>
    </source>
</reference>
<dbReference type="InterPro" id="IPR007650">
    <property type="entry name" value="Zf-FLZ_dom"/>
</dbReference>
<dbReference type="PANTHER" id="PTHR46057">
    <property type="entry name" value="FCS-LIKE ZINC FINGER 1-RELATED"/>
    <property type="match status" value="1"/>
</dbReference>